<evidence type="ECO:0000259" key="4">
    <source>
        <dbReference type="Pfam" id="PF01212"/>
    </source>
</evidence>
<dbReference type="InterPro" id="IPR015424">
    <property type="entry name" value="PyrdxlP-dep_Trfase"/>
</dbReference>
<accession>A0ABR1I4Y5</accession>
<feature type="domain" description="Aromatic amino acid beta-eliminating lyase/threonine aldolase" evidence="4">
    <location>
        <begin position="11"/>
        <end position="117"/>
    </location>
</feature>
<comment type="similarity">
    <text evidence="2">Belongs to the threonine aldolase family.</text>
</comment>
<dbReference type="EMBL" id="JAZAVK010000040">
    <property type="protein sequence ID" value="KAK7428546.1"/>
    <property type="molecule type" value="Genomic_DNA"/>
</dbReference>
<comment type="cofactor">
    <cofactor evidence="1">
        <name>pyridoxal 5'-phosphate</name>
        <dbReference type="ChEBI" id="CHEBI:597326"/>
    </cofactor>
</comment>
<keyword evidence="3" id="KW-0663">Pyridoxal phosphate</keyword>
<dbReference type="Pfam" id="PF01212">
    <property type="entry name" value="Beta_elim_lyase"/>
    <property type="match status" value="1"/>
</dbReference>
<evidence type="ECO:0000256" key="2">
    <source>
        <dbReference type="ARBA" id="ARBA00006966"/>
    </source>
</evidence>
<evidence type="ECO:0000313" key="5">
    <source>
        <dbReference type="EMBL" id="KAK7428546.1"/>
    </source>
</evidence>
<dbReference type="SUPFAM" id="SSF53383">
    <property type="entry name" value="PLP-dependent transferases"/>
    <property type="match status" value="1"/>
</dbReference>
<dbReference type="InterPro" id="IPR015421">
    <property type="entry name" value="PyrdxlP-dep_Trfase_major"/>
</dbReference>
<proteinExistence type="inferred from homology"/>
<evidence type="ECO:0000313" key="6">
    <source>
        <dbReference type="Proteomes" id="UP001498421"/>
    </source>
</evidence>
<dbReference type="PANTHER" id="PTHR48097">
    <property type="entry name" value="L-THREONINE ALDOLASE-RELATED"/>
    <property type="match status" value="1"/>
</dbReference>
<keyword evidence="6" id="KW-1185">Reference proteome</keyword>
<evidence type="ECO:0000256" key="1">
    <source>
        <dbReference type="ARBA" id="ARBA00001933"/>
    </source>
</evidence>
<organism evidence="5 6">
    <name type="scientific">Neonectria magnoliae</name>
    <dbReference type="NCBI Taxonomy" id="2732573"/>
    <lineage>
        <taxon>Eukaryota</taxon>
        <taxon>Fungi</taxon>
        <taxon>Dikarya</taxon>
        <taxon>Ascomycota</taxon>
        <taxon>Pezizomycotina</taxon>
        <taxon>Sordariomycetes</taxon>
        <taxon>Hypocreomycetidae</taxon>
        <taxon>Hypocreales</taxon>
        <taxon>Nectriaceae</taxon>
        <taxon>Neonectria</taxon>
    </lineage>
</organism>
<dbReference type="Gene3D" id="3.40.640.10">
    <property type="entry name" value="Type I PLP-dependent aspartate aminotransferase-like (Major domain)"/>
    <property type="match status" value="1"/>
</dbReference>
<gene>
    <name evidence="5" type="ORF">QQZ08_004984</name>
</gene>
<reference evidence="5 6" key="1">
    <citation type="journal article" date="2025" name="Microbiol. Resour. Announc.">
        <title>Draft genome sequences for Neonectria magnoliae and Neonectria punicea, canker pathogens of Liriodendron tulipifera and Acer saccharum in West Virginia.</title>
        <authorList>
            <person name="Petronek H.M."/>
            <person name="Kasson M.T."/>
            <person name="Metheny A.M."/>
            <person name="Stauder C.M."/>
            <person name="Lovett B."/>
            <person name="Lynch S.C."/>
            <person name="Garnas J.R."/>
            <person name="Kasson L.R."/>
            <person name="Stajich J.E."/>
        </authorList>
    </citation>
    <scope>NUCLEOTIDE SEQUENCE [LARGE SCALE GENOMIC DNA]</scope>
    <source>
        <strain evidence="5 6">NRRL 64651</strain>
    </source>
</reference>
<evidence type="ECO:0000256" key="3">
    <source>
        <dbReference type="ARBA" id="ARBA00022898"/>
    </source>
</evidence>
<dbReference type="InterPro" id="IPR001597">
    <property type="entry name" value="ArAA_b-elim_lyase/Thr_aldolase"/>
</dbReference>
<comment type="caution">
    <text evidence="5">The sequence shown here is derived from an EMBL/GenBank/DDBJ whole genome shotgun (WGS) entry which is preliminary data.</text>
</comment>
<protein>
    <recommendedName>
        <fullName evidence="4">Aromatic amino acid beta-eliminating lyase/threonine aldolase domain-containing protein</fullName>
    </recommendedName>
</protein>
<dbReference type="PANTHER" id="PTHR48097:SF9">
    <property type="entry name" value="L-THREONINE ALDOLASE"/>
    <property type="match status" value="1"/>
</dbReference>
<sequence length="150" mass="16783">MERPTEKAPRDFRSDVPTETIMHAILEASVNDDIYDTEGDPSVRALKARVMELTGKEAELWVVSDIQGNQICLRTHLTQPPHTVLLDHHAHVHFWESGALPVMSKASVTIVYPQNGVYLPRRHEAAGHDGGSGTCGLGLRPYHDWHKFTL</sequence>
<dbReference type="Proteomes" id="UP001498421">
    <property type="component" value="Unassembled WGS sequence"/>
</dbReference>
<name>A0ABR1I4Y5_9HYPO</name>